<keyword evidence="5 9" id="KW-0641">Proline biosynthesis</keyword>
<dbReference type="Gene3D" id="3.40.50.720">
    <property type="entry name" value="NAD(P)-binding Rossmann-like Domain"/>
    <property type="match status" value="1"/>
</dbReference>
<dbReference type="SUPFAM" id="SSF48179">
    <property type="entry name" value="6-phosphogluconate dehydrogenase C-terminal domain-like"/>
    <property type="match status" value="1"/>
</dbReference>
<dbReference type="InterPro" id="IPR029036">
    <property type="entry name" value="P5CR_dimer"/>
</dbReference>
<evidence type="ECO:0000256" key="7">
    <source>
        <dbReference type="ARBA" id="ARBA00023002"/>
    </source>
</evidence>
<dbReference type="Gene3D" id="1.10.3730.10">
    <property type="entry name" value="ProC C-terminal domain-like"/>
    <property type="match status" value="1"/>
</dbReference>
<dbReference type="EMBL" id="RCBY01000203">
    <property type="protein sequence ID" value="RQH28782.1"/>
    <property type="molecule type" value="Genomic_DNA"/>
</dbReference>
<dbReference type="UniPathway" id="UPA00098">
    <property type="reaction ID" value="UER00361"/>
</dbReference>
<dbReference type="InterPro" id="IPR008927">
    <property type="entry name" value="6-PGluconate_DH-like_C_sf"/>
</dbReference>
<evidence type="ECO:0000256" key="11">
    <source>
        <dbReference type="PIRSR" id="PIRSR000193-1"/>
    </source>
</evidence>
<evidence type="ECO:0000256" key="6">
    <source>
        <dbReference type="ARBA" id="ARBA00022857"/>
    </source>
</evidence>
<sequence>MTTAKFGLIGGGVMGEALLSRLLEQKIYQPSEILVSDPQQQRRDFLAREYGVEVTTDNRLVVTTTTEALLLAVKPQIFDTIALELADWQVGGETILVISIMAGVPLQRLEAAFPSRPMVRVMPNAPATVGAGMSAIAPGKHVQPEHRELATRILRSVGQVVEVPETLMDAVTGLSGSGPGYVAILIESLTDGGVCAGLPRAIAYQLALQTVLGTAVMLQESGMHPAQLKDRVTSPGGTTIAGIAELESLGFRSALIEAVVAATERSQELGNS</sequence>
<dbReference type="AlphaFoldDB" id="A0A3N6P4C8"/>
<comment type="catalytic activity">
    <reaction evidence="9 12">
        <text>L-proline + NADP(+) = (S)-1-pyrroline-5-carboxylate + NADPH + 2 H(+)</text>
        <dbReference type="Rhea" id="RHEA:14109"/>
        <dbReference type="ChEBI" id="CHEBI:15378"/>
        <dbReference type="ChEBI" id="CHEBI:17388"/>
        <dbReference type="ChEBI" id="CHEBI:57783"/>
        <dbReference type="ChEBI" id="CHEBI:58349"/>
        <dbReference type="ChEBI" id="CHEBI:60039"/>
        <dbReference type="EC" id="1.5.1.2"/>
    </reaction>
</comment>
<dbReference type="PROSITE" id="PS00521">
    <property type="entry name" value="P5CR"/>
    <property type="match status" value="1"/>
</dbReference>
<evidence type="ECO:0000259" key="14">
    <source>
        <dbReference type="Pfam" id="PF14748"/>
    </source>
</evidence>
<dbReference type="InterPro" id="IPR028939">
    <property type="entry name" value="P5C_Rdtase_cat_N"/>
</dbReference>
<dbReference type="RefSeq" id="WP_124155373.1">
    <property type="nucleotide sequence ID" value="NZ_CAWOLW010000117.1"/>
</dbReference>
<keyword evidence="6 9" id="KW-0521">NADP</keyword>
<evidence type="ECO:0000256" key="4">
    <source>
        <dbReference type="ARBA" id="ARBA00022605"/>
    </source>
</evidence>
<dbReference type="OrthoDB" id="9805754at2"/>
<gene>
    <name evidence="9 15" type="primary">proC</name>
    <name evidence="15" type="ORF">D5R40_25275</name>
</gene>
<feature type="binding site" evidence="11">
    <location>
        <begin position="9"/>
        <end position="14"/>
    </location>
    <ligand>
        <name>NADP(+)</name>
        <dbReference type="ChEBI" id="CHEBI:58349"/>
    </ligand>
</feature>
<feature type="domain" description="Pyrroline-5-carboxylate reductase catalytic N-terminal" evidence="13">
    <location>
        <begin position="5"/>
        <end position="103"/>
    </location>
</feature>
<feature type="domain" description="Pyrroline-5-carboxylate reductase dimerisation" evidence="14">
    <location>
        <begin position="165"/>
        <end position="269"/>
    </location>
</feature>
<keyword evidence="3 9" id="KW-0963">Cytoplasm</keyword>
<dbReference type="GO" id="GO:0055129">
    <property type="term" value="P:L-proline biosynthetic process"/>
    <property type="evidence" value="ECO:0007669"/>
    <property type="project" value="UniProtKB-UniRule"/>
</dbReference>
<evidence type="ECO:0000256" key="1">
    <source>
        <dbReference type="ARBA" id="ARBA00004496"/>
    </source>
</evidence>
<keyword evidence="7 9" id="KW-0560">Oxidoreductase</keyword>
<dbReference type="GO" id="GO:0005737">
    <property type="term" value="C:cytoplasm"/>
    <property type="evidence" value="ECO:0007669"/>
    <property type="project" value="UniProtKB-SubCell"/>
</dbReference>
<dbReference type="HAMAP" id="MF_01925">
    <property type="entry name" value="P5C_reductase"/>
    <property type="match status" value="1"/>
</dbReference>
<dbReference type="SUPFAM" id="SSF51735">
    <property type="entry name" value="NAD(P)-binding Rossmann-fold domains"/>
    <property type="match status" value="1"/>
</dbReference>
<evidence type="ECO:0000313" key="16">
    <source>
        <dbReference type="Proteomes" id="UP000269154"/>
    </source>
</evidence>
<evidence type="ECO:0000256" key="12">
    <source>
        <dbReference type="RuleBase" id="RU003903"/>
    </source>
</evidence>
<dbReference type="FunFam" id="3.40.50.720:FF:000190">
    <property type="entry name" value="Pyrroline-5-carboxylate reductase"/>
    <property type="match status" value="1"/>
</dbReference>
<dbReference type="Proteomes" id="UP000269154">
    <property type="component" value="Unassembled WGS sequence"/>
</dbReference>
<protein>
    <recommendedName>
        <fullName evidence="9 10">Pyrroline-5-carboxylate reductase</fullName>
        <shortName evidence="9">P5C reductase</shortName>
        <shortName evidence="9">P5CR</shortName>
        <ecNumber evidence="9 10">1.5.1.2</ecNumber>
    </recommendedName>
    <alternativeName>
        <fullName evidence="9">PCA reductase</fullName>
    </alternativeName>
</protein>
<dbReference type="PANTHER" id="PTHR11645">
    <property type="entry name" value="PYRROLINE-5-CARBOXYLATE REDUCTASE"/>
    <property type="match status" value="1"/>
</dbReference>
<comment type="catalytic activity">
    <reaction evidence="9">
        <text>L-proline + NAD(+) = (S)-1-pyrroline-5-carboxylate + NADH + 2 H(+)</text>
        <dbReference type="Rhea" id="RHEA:14105"/>
        <dbReference type="ChEBI" id="CHEBI:15378"/>
        <dbReference type="ChEBI" id="CHEBI:17388"/>
        <dbReference type="ChEBI" id="CHEBI:57540"/>
        <dbReference type="ChEBI" id="CHEBI:57945"/>
        <dbReference type="ChEBI" id="CHEBI:60039"/>
        <dbReference type="EC" id="1.5.1.2"/>
    </reaction>
</comment>
<comment type="subcellular location">
    <subcellularLocation>
        <location evidence="1 9">Cytoplasm</location>
    </subcellularLocation>
</comment>
<dbReference type="EC" id="1.5.1.2" evidence="9 10"/>
<name>A0A3N6P4C8_9CYAN</name>
<dbReference type="PANTHER" id="PTHR11645:SF0">
    <property type="entry name" value="PYRROLINE-5-CARBOXYLATE REDUCTASE 3"/>
    <property type="match status" value="1"/>
</dbReference>
<dbReference type="InterPro" id="IPR000304">
    <property type="entry name" value="Pyrroline-COOH_reductase"/>
</dbReference>
<dbReference type="InterPro" id="IPR036291">
    <property type="entry name" value="NAD(P)-bd_dom_sf"/>
</dbReference>
<evidence type="ECO:0000256" key="10">
    <source>
        <dbReference type="NCBIfam" id="TIGR00112"/>
    </source>
</evidence>
<evidence type="ECO:0000256" key="5">
    <source>
        <dbReference type="ARBA" id="ARBA00022650"/>
    </source>
</evidence>
<dbReference type="PIRSF" id="PIRSF000193">
    <property type="entry name" value="Pyrrol-5-carb_rd"/>
    <property type="match status" value="1"/>
</dbReference>
<comment type="pathway">
    <text evidence="9 12">Amino-acid biosynthesis; L-proline biosynthesis; L-proline from L-glutamate 5-semialdehyde: step 1/1.</text>
</comment>
<evidence type="ECO:0000256" key="2">
    <source>
        <dbReference type="ARBA" id="ARBA00005525"/>
    </source>
</evidence>
<evidence type="ECO:0000313" key="15">
    <source>
        <dbReference type="EMBL" id="RQH28782.1"/>
    </source>
</evidence>
<keyword evidence="4 9" id="KW-0028">Amino-acid biosynthesis</keyword>
<dbReference type="FunFam" id="1.10.3730.10:FF:000001">
    <property type="entry name" value="Pyrroline-5-carboxylate reductase"/>
    <property type="match status" value="1"/>
</dbReference>
<dbReference type="Pfam" id="PF03807">
    <property type="entry name" value="F420_oxidored"/>
    <property type="match status" value="1"/>
</dbReference>
<evidence type="ECO:0000256" key="9">
    <source>
        <dbReference type="HAMAP-Rule" id="MF_01925"/>
    </source>
</evidence>
<dbReference type="GO" id="GO:0004735">
    <property type="term" value="F:pyrroline-5-carboxylate reductase activity"/>
    <property type="evidence" value="ECO:0007669"/>
    <property type="project" value="UniProtKB-UniRule"/>
</dbReference>
<comment type="similarity">
    <text evidence="2 9 12">Belongs to the pyrroline-5-carboxylate reductase family.</text>
</comment>
<dbReference type="NCBIfam" id="TIGR00112">
    <property type="entry name" value="proC"/>
    <property type="match status" value="1"/>
</dbReference>
<comment type="function">
    <text evidence="8 9">Catalyzes the reduction of 1-pyrroline-5-carboxylate (PCA) to L-proline.</text>
</comment>
<dbReference type="Pfam" id="PF14748">
    <property type="entry name" value="P5CR_dimer"/>
    <property type="match status" value="1"/>
</dbReference>
<reference evidence="15 16" key="1">
    <citation type="journal article" date="2018" name="ACS Chem. Biol.">
        <title>Ketoreductase domain dysfunction expands chemodiversity: malyngamide biosynthesis in the cyanobacterium Okeania hirsuta.</title>
        <authorList>
            <person name="Moss N.A."/>
            <person name="Leao T."/>
            <person name="Rankin M."/>
            <person name="McCullough T.M."/>
            <person name="Qu P."/>
            <person name="Korobeynikov A."/>
            <person name="Smith J.L."/>
            <person name="Gerwick L."/>
            <person name="Gerwick W.H."/>
        </authorList>
    </citation>
    <scope>NUCLEOTIDE SEQUENCE [LARGE SCALE GENOMIC DNA]</scope>
    <source>
        <strain evidence="15 16">PAB10Feb10-1</strain>
    </source>
</reference>
<organism evidence="15 16">
    <name type="scientific">Okeania hirsuta</name>
    <dbReference type="NCBI Taxonomy" id="1458930"/>
    <lineage>
        <taxon>Bacteria</taxon>
        <taxon>Bacillati</taxon>
        <taxon>Cyanobacteriota</taxon>
        <taxon>Cyanophyceae</taxon>
        <taxon>Oscillatoriophycideae</taxon>
        <taxon>Oscillatoriales</taxon>
        <taxon>Microcoleaceae</taxon>
        <taxon>Okeania</taxon>
    </lineage>
</organism>
<feature type="binding site" evidence="11">
    <location>
        <begin position="72"/>
        <end position="75"/>
    </location>
    <ligand>
        <name>NADP(+)</name>
        <dbReference type="ChEBI" id="CHEBI:58349"/>
    </ligand>
</feature>
<comment type="caution">
    <text evidence="15">The sequence shown here is derived from an EMBL/GenBank/DDBJ whole genome shotgun (WGS) entry which is preliminary data.</text>
</comment>
<keyword evidence="16" id="KW-1185">Reference proteome</keyword>
<proteinExistence type="inferred from homology"/>
<evidence type="ECO:0000256" key="3">
    <source>
        <dbReference type="ARBA" id="ARBA00022490"/>
    </source>
</evidence>
<feature type="binding site" evidence="11">
    <location>
        <position position="58"/>
    </location>
    <ligand>
        <name>NADPH</name>
        <dbReference type="ChEBI" id="CHEBI:57783"/>
    </ligand>
</feature>
<evidence type="ECO:0000256" key="8">
    <source>
        <dbReference type="ARBA" id="ARBA00058118"/>
    </source>
</evidence>
<dbReference type="InterPro" id="IPR053790">
    <property type="entry name" value="P5CR-like_CS"/>
</dbReference>
<accession>A0A3N6P4C8</accession>
<evidence type="ECO:0000259" key="13">
    <source>
        <dbReference type="Pfam" id="PF03807"/>
    </source>
</evidence>